<dbReference type="Gene3D" id="3.40.50.150">
    <property type="entry name" value="Vaccinia Virus protein VP39"/>
    <property type="match status" value="1"/>
</dbReference>
<dbReference type="EMBL" id="LBHC01000001">
    <property type="protein sequence ID" value="KLE33675.1"/>
    <property type="molecule type" value="Genomic_DNA"/>
</dbReference>
<dbReference type="InterPro" id="IPR029063">
    <property type="entry name" value="SAM-dependent_MTases_sf"/>
</dbReference>
<keyword evidence="2" id="KW-1185">Reference proteome</keyword>
<proteinExistence type="predicted"/>
<protein>
    <submittedName>
        <fullName evidence="1">ArsR family transcriptional regulator</fullName>
    </submittedName>
</protein>
<name>A0A0G9MSK9_9SPHN</name>
<dbReference type="GO" id="GO:0008757">
    <property type="term" value="F:S-adenosylmethionine-dependent methyltransferase activity"/>
    <property type="evidence" value="ECO:0007669"/>
    <property type="project" value="InterPro"/>
</dbReference>
<dbReference type="RefSeq" id="WP_047006554.1">
    <property type="nucleotide sequence ID" value="NZ_CP018097.1"/>
</dbReference>
<dbReference type="CDD" id="cd00090">
    <property type="entry name" value="HTH_ARSR"/>
    <property type="match status" value="1"/>
</dbReference>
<dbReference type="SUPFAM" id="SSF46785">
    <property type="entry name" value="Winged helix' DNA-binding domain"/>
    <property type="match status" value="1"/>
</dbReference>
<dbReference type="InterPro" id="IPR011991">
    <property type="entry name" value="ArsR-like_HTH"/>
</dbReference>
<gene>
    <name evidence="1" type="ORF">AAW01_04360</name>
</gene>
<dbReference type="Gene3D" id="1.10.10.10">
    <property type="entry name" value="Winged helix-like DNA-binding domain superfamily/Winged helix DNA-binding domain"/>
    <property type="match status" value="1"/>
</dbReference>
<dbReference type="PANTHER" id="PTHR42912">
    <property type="entry name" value="METHYLTRANSFERASE"/>
    <property type="match status" value="1"/>
</dbReference>
<dbReference type="PROSITE" id="PS50987">
    <property type="entry name" value="HTH_ARSR_2"/>
    <property type="match status" value="1"/>
</dbReference>
<dbReference type="InterPro" id="IPR001845">
    <property type="entry name" value="HTH_ArsR_DNA-bd_dom"/>
</dbReference>
<dbReference type="InterPro" id="IPR036388">
    <property type="entry name" value="WH-like_DNA-bd_sf"/>
</dbReference>
<dbReference type="Pfam" id="PF08241">
    <property type="entry name" value="Methyltransf_11"/>
    <property type="match status" value="1"/>
</dbReference>
<accession>A0A0G9MSK9</accession>
<dbReference type="NCBIfam" id="NF033788">
    <property type="entry name" value="HTH_metalloreg"/>
    <property type="match status" value="1"/>
</dbReference>
<dbReference type="KEGG" id="egn:BMF35_a2295"/>
<dbReference type="AlphaFoldDB" id="A0A0G9MSK9"/>
<reference evidence="1 2" key="1">
    <citation type="submission" date="2015-04" db="EMBL/GenBank/DDBJ databases">
        <title>The draft genome sequence of Erythrobacr gangjinensis K7-2.</title>
        <authorList>
            <person name="Zhuang L."/>
            <person name="Liu Y."/>
            <person name="Shao Z."/>
        </authorList>
    </citation>
    <scope>NUCLEOTIDE SEQUENCE [LARGE SCALE GENOMIC DNA]</scope>
    <source>
        <strain evidence="1 2">K7-2</strain>
    </source>
</reference>
<dbReference type="GO" id="GO:0003700">
    <property type="term" value="F:DNA-binding transcription factor activity"/>
    <property type="evidence" value="ECO:0007669"/>
    <property type="project" value="InterPro"/>
</dbReference>
<dbReference type="Proteomes" id="UP000053070">
    <property type="component" value="Unassembled WGS sequence"/>
</dbReference>
<organism evidence="1 2">
    <name type="scientific">Aurantiacibacter gangjinensis</name>
    <dbReference type="NCBI Taxonomy" id="502682"/>
    <lineage>
        <taxon>Bacteria</taxon>
        <taxon>Pseudomonadati</taxon>
        <taxon>Pseudomonadota</taxon>
        <taxon>Alphaproteobacteria</taxon>
        <taxon>Sphingomonadales</taxon>
        <taxon>Erythrobacteraceae</taxon>
        <taxon>Aurantiacibacter</taxon>
    </lineage>
</organism>
<dbReference type="Pfam" id="PF01022">
    <property type="entry name" value="HTH_5"/>
    <property type="match status" value="1"/>
</dbReference>
<dbReference type="SUPFAM" id="SSF53335">
    <property type="entry name" value="S-adenosyl-L-methionine-dependent methyltransferases"/>
    <property type="match status" value="1"/>
</dbReference>
<evidence type="ECO:0000313" key="2">
    <source>
        <dbReference type="Proteomes" id="UP000053070"/>
    </source>
</evidence>
<dbReference type="PRINTS" id="PR00778">
    <property type="entry name" value="HTHARSR"/>
</dbReference>
<dbReference type="OrthoDB" id="9789575at2"/>
<dbReference type="InterPro" id="IPR013216">
    <property type="entry name" value="Methyltransf_11"/>
</dbReference>
<dbReference type="InterPro" id="IPR050508">
    <property type="entry name" value="Methyltransf_Superfamily"/>
</dbReference>
<dbReference type="SMART" id="SM00418">
    <property type="entry name" value="HTH_ARSR"/>
    <property type="match status" value="1"/>
</dbReference>
<sequence length="328" mass="35746">MQTESILRALADPTRMRIMRLVQRMELSVGELAQVLGQSQPRVSQHVAKLVDSGLVHRHREGSWVFLRCATRAAGTPLHDAAARLLATAENEDESFGEQCRSDRDRLGMIRTAREADAQDYFARHADEWDEMRAMLGPGEPVESAILAALDGHAPGRLADIGTGTGRIAELLVKHTDHLVGVDKSPDMLRLARARLQHVEESIELVQGDFSALPFPAASFDTVVFHQVLHFAADLAAPLAEAARICRPGGRIVIADLAAHTLEDMRSRHAHTRLGFTADGMAEALRAAGFEPHEAVELGGSQLVTMIWTATRCPASPSNTDTARTIAR</sequence>
<dbReference type="CDD" id="cd02440">
    <property type="entry name" value="AdoMet_MTases"/>
    <property type="match status" value="1"/>
</dbReference>
<dbReference type="InterPro" id="IPR036390">
    <property type="entry name" value="WH_DNA-bd_sf"/>
</dbReference>
<dbReference type="STRING" id="502682.BMF35_a2295"/>
<dbReference type="PANTHER" id="PTHR42912:SF93">
    <property type="entry name" value="N6-ADENOSINE-METHYLTRANSFERASE TMT1A"/>
    <property type="match status" value="1"/>
</dbReference>
<comment type="caution">
    <text evidence="1">The sequence shown here is derived from an EMBL/GenBank/DDBJ whole genome shotgun (WGS) entry which is preliminary data.</text>
</comment>
<evidence type="ECO:0000313" key="1">
    <source>
        <dbReference type="EMBL" id="KLE33675.1"/>
    </source>
</evidence>
<dbReference type="PATRIC" id="fig|502682.8.peg.890"/>